<feature type="domain" description="Aldehyde dehydrogenase" evidence="5">
    <location>
        <begin position="42"/>
        <end position="506"/>
    </location>
</feature>
<evidence type="ECO:0000259" key="5">
    <source>
        <dbReference type="Pfam" id="PF00171"/>
    </source>
</evidence>
<dbReference type="PANTHER" id="PTHR11699">
    <property type="entry name" value="ALDEHYDE DEHYDROGENASE-RELATED"/>
    <property type="match status" value="1"/>
</dbReference>
<protein>
    <submittedName>
        <fullName evidence="6">Aldehyde dehydrogenase</fullName>
    </submittedName>
</protein>
<dbReference type="EMBL" id="VDMP01000012">
    <property type="protein sequence ID" value="TNM49561.1"/>
    <property type="molecule type" value="Genomic_DNA"/>
</dbReference>
<dbReference type="Gene3D" id="3.40.605.10">
    <property type="entry name" value="Aldehyde Dehydrogenase, Chain A, domain 1"/>
    <property type="match status" value="1"/>
</dbReference>
<evidence type="ECO:0000313" key="6">
    <source>
        <dbReference type="EMBL" id="TNM49561.1"/>
    </source>
</evidence>
<dbReference type="InterPro" id="IPR016161">
    <property type="entry name" value="Ald_DH/histidinol_DH"/>
</dbReference>
<sequence>MTRVIFAPKRKERTLPVRTHQDWLAEAGKVVIPTRPFVGGRFVDAAAETFENRNPANGSLLAEVADAGAEGVDAAVRSARATFAAGTWSRAGVAFRRERMLRFADLLADHAAELAVLDSLDMGKRVVDAHELDLPFSVSLFRYYAEAIDKINDEVAPTPPGTLGLIRRVPLGVVGAVVPWNYPVDMLAWKVAPAMAAGNSVVLKPAEQSPSSALRIAELAAEAGIPDGVLNVVPGLGETTGRALGLHPDVDVLAFTGSTEVGAYFLQYAGQSNLKQVWLECGGKSPHLVFADAEDLAATARQTAFGIWFNQGAVCSAHSRVLVQREVHEEFVSLVAAEAASYAPGDPLDPEAGMGAIVSPEQTDRIMEYVDAARAGSARLVTGGERIARDGSDCYVQPTVFDGVDPASALAREEVFGPVLAITPFDTEDEAVALANDTPYGLAASVATGSLSRAHRLAEQIHAGTVTVNGVDAFSAWTPFGGFKGSGFGRDLSLHALDKYVGLKTVWINH</sequence>
<accession>A0A5C4WMX5</accession>
<gene>
    <name evidence="6" type="ORF">FHP29_01545</name>
</gene>
<dbReference type="InterPro" id="IPR015590">
    <property type="entry name" value="Aldehyde_DH_dom"/>
</dbReference>
<dbReference type="InterPro" id="IPR016162">
    <property type="entry name" value="Ald_DH_N"/>
</dbReference>
<reference evidence="6 7" key="1">
    <citation type="journal article" date="2016" name="Int. J. Syst. Evol. Microbiol.">
        <title>Nocardioides albidus sp. nov., an actinobacterium isolated from garden soil.</title>
        <authorList>
            <person name="Singh H."/>
            <person name="Du J."/>
            <person name="Trinh H."/>
            <person name="Won K."/>
            <person name="Yang J.E."/>
            <person name="Yin C."/>
            <person name="Kook M."/>
            <person name="Yi T.H."/>
        </authorList>
    </citation>
    <scope>NUCLEOTIDE SEQUENCE [LARGE SCALE GENOMIC DNA]</scope>
    <source>
        <strain evidence="6 7">CCTCC AB 2015297</strain>
    </source>
</reference>
<evidence type="ECO:0000256" key="3">
    <source>
        <dbReference type="PROSITE-ProRule" id="PRU10007"/>
    </source>
</evidence>
<evidence type="ECO:0000256" key="4">
    <source>
        <dbReference type="RuleBase" id="RU003345"/>
    </source>
</evidence>
<dbReference type="AlphaFoldDB" id="A0A5C4WMX5"/>
<dbReference type="Proteomes" id="UP000313231">
    <property type="component" value="Unassembled WGS sequence"/>
</dbReference>
<dbReference type="CDD" id="cd07112">
    <property type="entry name" value="ALDH_GABALDH-PuuC"/>
    <property type="match status" value="1"/>
</dbReference>
<evidence type="ECO:0000256" key="2">
    <source>
        <dbReference type="ARBA" id="ARBA00023002"/>
    </source>
</evidence>
<organism evidence="6 7">
    <name type="scientific">Nocardioides albidus</name>
    <dbReference type="NCBI Taxonomy" id="1517589"/>
    <lineage>
        <taxon>Bacteria</taxon>
        <taxon>Bacillati</taxon>
        <taxon>Actinomycetota</taxon>
        <taxon>Actinomycetes</taxon>
        <taxon>Propionibacteriales</taxon>
        <taxon>Nocardioidaceae</taxon>
        <taxon>Nocardioides</taxon>
    </lineage>
</organism>
<dbReference type="InterPro" id="IPR016163">
    <property type="entry name" value="Ald_DH_C"/>
</dbReference>
<dbReference type="FunFam" id="3.40.309.10:FF:000012">
    <property type="entry name" value="Betaine aldehyde dehydrogenase"/>
    <property type="match status" value="1"/>
</dbReference>
<dbReference type="GO" id="GO:0016620">
    <property type="term" value="F:oxidoreductase activity, acting on the aldehyde or oxo group of donors, NAD or NADP as acceptor"/>
    <property type="evidence" value="ECO:0007669"/>
    <property type="project" value="InterPro"/>
</dbReference>
<comment type="caution">
    <text evidence="6">The sequence shown here is derived from an EMBL/GenBank/DDBJ whole genome shotgun (WGS) entry which is preliminary data.</text>
</comment>
<dbReference type="PROSITE" id="PS00687">
    <property type="entry name" value="ALDEHYDE_DEHYDR_GLU"/>
    <property type="match status" value="1"/>
</dbReference>
<name>A0A5C4WMX5_9ACTN</name>
<dbReference type="FunFam" id="3.40.605.10:FF:000001">
    <property type="entry name" value="Aldehyde dehydrogenase 1"/>
    <property type="match status" value="1"/>
</dbReference>
<evidence type="ECO:0000313" key="7">
    <source>
        <dbReference type="Proteomes" id="UP000313231"/>
    </source>
</evidence>
<dbReference type="SUPFAM" id="SSF53720">
    <property type="entry name" value="ALDH-like"/>
    <property type="match status" value="1"/>
</dbReference>
<feature type="active site" evidence="3">
    <location>
        <position position="280"/>
    </location>
</feature>
<evidence type="ECO:0000256" key="1">
    <source>
        <dbReference type="ARBA" id="ARBA00009986"/>
    </source>
</evidence>
<comment type="similarity">
    <text evidence="1 4">Belongs to the aldehyde dehydrogenase family.</text>
</comment>
<keyword evidence="2 4" id="KW-0560">Oxidoreductase</keyword>
<keyword evidence="7" id="KW-1185">Reference proteome</keyword>
<dbReference type="Gene3D" id="3.40.309.10">
    <property type="entry name" value="Aldehyde Dehydrogenase, Chain A, domain 2"/>
    <property type="match status" value="1"/>
</dbReference>
<proteinExistence type="inferred from homology"/>
<dbReference type="OrthoDB" id="6882680at2"/>
<dbReference type="Pfam" id="PF00171">
    <property type="entry name" value="Aldedh"/>
    <property type="match status" value="1"/>
</dbReference>
<dbReference type="InterPro" id="IPR029510">
    <property type="entry name" value="Ald_DH_CS_GLU"/>
</dbReference>